<feature type="binding site" evidence="9">
    <location>
        <begin position="38"/>
        <end position="42"/>
    </location>
    <ligand>
        <name>substrate</name>
    </ligand>
</feature>
<keyword evidence="6 9" id="KW-0460">Magnesium</keyword>
<evidence type="ECO:0000259" key="10">
    <source>
        <dbReference type="Pfam" id="PF00294"/>
    </source>
</evidence>
<accession>X7E7P1</accession>
<sequence length="297" mass="31258">MTIVNIGSINRDLTFKVPHFPVAGETITVESCASGLGGKGLNQSVAIARAGGNVIHAGAVGEDGTQLLEQIEKLGVNVDAVSVSAELDTGLANVFVDHSGDNAIVISAGANAGIPYAPLMEILKQVGHGNWLLFQNEVTLSEEVLVEAKKNGLKIAYCAAPFDSETVSPLLKHIDILSVNEIELEQLKQHCPEELANCQFDLLVTLGERGAYFRSGEITTKVVSHRVSVVDTTGAGDTFFGYFLAHYTNGVDVGSCLEIANRAAAIQVTRLGAADSIPTAAEVDAFSPKSPTNESIL</sequence>
<comment type="function">
    <text evidence="9">Catalyzes the phosphorylation of ribose at O-5 in a reaction requiring ATP and magnesium. The resulting D-ribose-5-phosphate can then be used either for sythesis of nucleotides, histidine, and tryptophan, or as a component of the pentose phosphate pathway.</text>
</comment>
<evidence type="ECO:0000256" key="5">
    <source>
        <dbReference type="ARBA" id="ARBA00022840"/>
    </source>
</evidence>
<keyword evidence="8 9" id="KW-0119">Carbohydrate metabolism</keyword>
<dbReference type="UniPathway" id="UPA00916">
    <property type="reaction ID" value="UER00889"/>
</dbReference>
<evidence type="ECO:0000313" key="11">
    <source>
        <dbReference type="EMBL" id="ETX11865.1"/>
    </source>
</evidence>
<feature type="binding site" evidence="9">
    <location>
        <position position="272"/>
    </location>
    <ligand>
        <name>K(+)</name>
        <dbReference type="ChEBI" id="CHEBI:29103"/>
    </ligand>
</feature>
<protein>
    <recommendedName>
        <fullName evidence="9">Ribokinase</fullName>
        <shortName evidence="9">RK</shortName>
        <ecNumber evidence="9">2.7.1.15</ecNumber>
    </recommendedName>
</protein>
<dbReference type="eggNOG" id="COG0524">
    <property type="taxonomic scope" value="Bacteria"/>
</dbReference>
<dbReference type="SUPFAM" id="SSF53613">
    <property type="entry name" value="Ribokinase-like"/>
    <property type="match status" value="1"/>
</dbReference>
<feature type="domain" description="Carbohydrate kinase PfkB" evidence="10">
    <location>
        <begin position="3"/>
        <end position="279"/>
    </location>
</feature>
<comment type="subunit">
    <text evidence="9">Homodimer.</text>
</comment>
<reference evidence="11 12" key="1">
    <citation type="submission" date="2014-01" db="EMBL/GenBank/DDBJ databases">
        <title>Marinomonas ushuaiensis DSM 15871 Genome Sequencing.</title>
        <authorList>
            <person name="Lai Q."/>
            <person name="Shao Z.S."/>
        </authorList>
    </citation>
    <scope>NUCLEOTIDE SEQUENCE [LARGE SCALE GENOMIC DNA]</scope>
    <source>
        <strain evidence="11 12">DSM 15871</strain>
    </source>
</reference>
<organism evidence="11 12">
    <name type="scientific">Marinomonas ushuaiensis DSM 15871</name>
    <dbReference type="NCBI Taxonomy" id="1122207"/>
    <lineage>
        <taxon>Bacteria</taxon>
        <taxon>Pseudomonadati</taxon>
        <taxon>Pseudomonadota</taxon>
        <taxon>Gammaproteobacteria</taxon>
        <taxon>Oceanospirillales</taxon>
        <taxon>Oceanospirillaceae</taxon>
        <taxon>Marinomonas</taxon>
    </lineage>
</organism>
<dbReference type="GO" id="GO:0019303">
    <property type="term" value="P:D-ribose catabolic process"/>
    <property type="evidence" value="ECO:0007669"/>
    <property type="project" value="UniProtKB-UniRule"/>
</dbReference>
<gene>
    <name evidence="9" type="primary">rbsK</name>
    <name evidence="11" type="ORF">MUS1_07955</name>
</gene>
<dbReference type="PATRIC" id="fig|1122207.3.peg.904"/>
<dbReference type="InterPro" id="IPR029056">
    <property type="entry name" value="Ribokinase-like"/>
</dbReference>
<dbReference type="PRINTS" id="PR00990">
    <property type="entry name" value="RIBOKINASE"/>
</dbReference>
<dbReference type="InterPro" id="IPR002139">
    <property type="entry name" value="Ribo/fructo_kinase"/>
</dbReference>
<dbReference type="GO" id="GO:0005737">
    <property type="term" value="C:cytoplasm"/>
    <property type="evidence" value="ECO:0007669"/>
    <property type="project" value="UniProtKB-SubCell"/>
</dbReference>
<dbReference type="EMBL" id="JAMB01000002">
    <property type="protein sequence ID" value="ETX11865.1"/>
    <property type="molecule type" value="Genomic_DNA"/>
</dbReference>
<evidence type="ECO:0000256" key="3">
    <source>
        <dbReference type="ARBA" id="ARBA00022741"/>
    </source>
</evidence>
<evidence type="ECO:0000256" key="1">
    <source>
        <dbReference type="ARBA" id="ARBA00022679"/>
    </source>
</evidence>
<keyword evidence="3 9" id="KW-0547">Nucleotide-binding</keyword>
<evidence type="ECO:0000256" key="4">
    <source>
        <dbReference type="ARBA" id="ARBA00022777"/>
    </source>
</evidence>
<comment type="subcellular location">
    <subcellularLocation>
        <location evidence="9">Cytoplasm</location>
    </subcellularLocation>
</comment>
<dbReference type="InterPro" id="IPR011611">
    <property type="entry name" value="PfkB_dom"/>
</dbReference>
<dbReference type="PANTHER" id="PTHR10584:SF166">
    <property type="entry name" value="RIBOKINASE"/>
    <property type="match status" value="1"/>
</dbReference>
<dbReference type="AlphaFoldDB" id="X7E7P1"/>
<dbReference type="HAMAP" id="MF_01987">
    <property type="entry name" value="Ribokinase"/>
    <property type="match status" value="1"/>
</dbReference>
<dbReference type="Proteomes" id="UP000054058">
    <property type="component" value="Unassembled WGS sequence"/>
</dbReference>
<name>X7E7P1_9GAMM</name>
<dbReference type="GO" id="GO:0004747">
    <property type="term" value="F:ribokinase activity"/>
    <property type="evidence" value="ECO:0007669"/>
    <property type="project" value="UniProtKB-UniRule"/>
</dbReference>
<comment type="activity regulation">
    <text evidence="9">Activated by a monovalent cation that binds near, but not in, the active site. The most likely occupant of the site in vivo is potassium. Ion binding induces a conformational change that may alter substrate affinity.</text>
</comment>
<dbReference type="CDD" id="cd01174">
    <property type="entry name" value="ribokinase"/>
    <property type="match status" value="1"/>
</dbReference>
<dbReference type="PANTHER" id="PTHR10584">
    <property type="entry name" value="SUGAR KINASE"/>
    <property type="match status" value="1"/>
</dbReference>
<feature type="binding site" evidence="9">
    <location>
        <begin position="205"/>
        <end position="210"/>
    </location>
    <ligand>
        <name>ATP</name>
        <dbReference type="ChEBI" id="CHEBI:30616"/>
    </ligand>
</feature>
<comment type="similarity">
    <text evidence="9">Belongs to the carbohydrate kinase PfkB family. Ribokinase subfamily.</text>
</comment>
<feature type="binding site" evidence="9">
    <location>
        <position position="233"/>
    </location>
    <ligand>
        <name>K(+)</name>
        <dbReference type="ChEBI" id="CHEBI:29103"/>
    </ligand>
</feature>
<feature type="binding site" evidence="9">
    <location>
        <begin position="10"/>
        <end position="12"/>
    </location>
    <ligand>
        <name>substrate</name>
    </ligand>
</feature>
<keyword evidence="12" id="KW-1185">Reference proteome</keyword>
<feature type="binding site" evidence="9">
    <location>
        <position position="231"/>
    </location>
    <ligand>
        <name>K(+)</name>
        <dbReference type="ChEBI" id="CHEBI:29103"/>
    </ligand>
</feature>
<feature type="binding site" evidence="9">
    <location>
        <begin position="236"/>
        <end position="237"/>
    </location>
    <ligand>
        <name>ATP</name>
        <dbReference type="ChEBI" id="CHEBI:30616"/>
    </ligand>
</feature>
<keyword evidence="1 9" id="KW-0808">Transferase</keyword>
<dbReference type="OrthoDB" id="9775849at2"/>
<dbReference type="GO" id="GO:0046872">
    <property type="term" value="F:metal ion binding"/>
    <property type="evidence" value="ECO:0007669"/>
    <property type="project" value="UniProtKB-KW"/>
</dbReference>
<comment type="catalytic activity">
    <reaction evidence="9">
        <text>D-ribose + ATP = D-ribose 5-phosphate + ADP + H(+)</text>
        <dbReference type="Rhea" id="RHEA:13697"/>
        <dbReference type="ChEBI" id="CHEBI:15378"/>
        <dbReference type="ChEBI" id="CHEBI:30616"/>
        <dbReference type="ChEBI" id="CHEBI:47013"/>
        <dbReference type="ChEBI" id="CHEBI:78346"/>
        <dbReference type="ChEBI" id="CHEBI:456216"/>
        <dbReference type="EC" id="2.7.1.15"/>
    </reaction>
</comment>
<comment type="cofactor">
    <cofactor evidence="9">
        <name>Mg(2+)</name>
        <dbReference type="ChEBI" id="CHEBI:18420"/>
    </cofactor>
    <text evidence="9">Requires a divalent cation, most likely magnesium in vivo, as an electrophilic catalyst to aid phosphoryl group transfer. It is the chelate of the metal and the nucleotide that is the actual substrate.</text>
</comment>
<feature type="binding site" evidence="9">
    <location>
        <position position="270"/>
    </location>
    <ligand>
        <name>K(+)</name>
        <dbReference type="ChEBI" id="CHEBI:29103"/>
    </ligand>
</feature>
<feature type="binding site" evidence="9">
    <location>
        <position position="267"/>
    </location>
    <ligand>
        <name>K(+)</name>
        <dbReference type="ChEBI" id="CHEBI:29103"/>
    </ligand>
</feature>
<keyword evidence="2 9" id="KW-0479">Metal-binding</keyword>
<comment type="caution">
    <text evidence="11">The sequence shown here is derived from an EMBL/GenBank/DDBJ whole genome shotgun (WGS) entry which is preliminary data.</text>
</comment>
<keyword evidence="4 9" id="KW-0418">Kinase</keyword>
<evidence type="ECO:0000256" key="6">
    <source>
        <dbReference type="ARBA" id="ARBA00022842"/>
    </source>
</evidence>
<feature type="binding site" evidence="9">
    <location>
        <position position="137"/>
    </location>
    <ligand>
        <name>substrate</name>
    </ligand>
</feature>
<evidence type="ECO:0000256" key="2">
    <source>
        <dbReference type="ARBA" id="ARBA00022723"/>
    </source>
</evidence>
<dbReference type="Gene3D" id="3.40.1190.20">
    <property type="match status" value="1"/>
</dbReference>
<dbReference type="RefSeq" id="WP_036159553.1">
    <property type="nucleotide sequence ID" value="NZ_JAMB01000002.1"/>
</dbReference>
<keyword evidence="5 9" id="KW-0067">ATP-binding</keyword>
<proteinExistence type="inferred from homology"/>
<keyword evidence="7 9" id="KW-0630">Potassium</keyword>
<dbReference type="STRING" id="1122207.MUS1_07955"/>
<feature type="binding site" evidence="9">
    <location>
        <position position="180"/>
    </location>
    <ligand>
        <name>ATP</name>
        <dbReference type="ChEBI" id="CHEBI:30616"/>
    </ligand>
</feature>
<feature type="active site" description="Proton acceptor" evidence="9">
    <location>
        <position position="237"/>
    </location>
</feature>
<feature type="binding site" evidence="9">
    <location>
        <position position="276"/>
    </location>
    <ligand>
        <name>K(+)</name>
        <dbReference type="ChEBI" id="CHEBI:29103"/>
    </ligand>
</feature>
<evidence type="ECO:0000313" key="12">
    <source>
        <dbReference type="Proteomes" id="UP000054058"/>
    </source>
</evidence>
<evidence type="ECO:0000256" key="9">
    <source>
        <dbReference type="HAMAP-Rule" id="MF_01987"/>
    </source>
</evidence>
<evidence type="ECO:0000256" key="8">
    <source>
        <dbReference type="ARBA" id="ARBA00023277"/>
    </source>
</evidence>
<keyword evidence="9" id="KW-0963">Cytoplasm</keyword>
<comment type="caution">
    <text evidence="9">Lacks conserved residue(s) required for the propagation of feature annotation.</text>
</comment>
<evidence type="ECO:0000256" key="7">
    <source>
        <dbReference type="ARBA" id="ARBA00022958"/>
    </source>
</evidence>
<dbReference type="GO" id="GO:0005524">
    <property type="term" value="F:ATP binding"/>
    <property type="evidence" value="ECO:0007669"/>
    <property type="project" value="UniProtKB-UniRule"/>
</dbReference>
<comment type="pathway">
    <text evidence="9">Carbohydrate metabolism; D-ribose degradation; D-ribose 5-phosphate from beta-D-ribopyranose: step 2/2.</text>
</comment>
<feature type="binding site" evidence="9">
    <location>
        <position position="261"/>
    </location>
    <ligand>
        <name>ATP</name>
        <dbReference type="ChEBI" id="CHEBI:30616"/>
    </ligand>
</feature>
<dbReference type="EC" id="2.7.1.15" evidence="9"/>
<feature type="binding site" evidence="9">
    <location>
        <position position="237"/>
    </location>
    <ligand>
        <name>substrate</name>
    </ligand>
</feature>
<dbReference type="InterPro" id="IPR011877">
    <property type="entry name" value="Ribokinase"/>
</dbReference>
<dbReference type="Pfam" id="PF00294">
    <property type="entry name" value="PfkB"/>
    <property type="match status" value="1"/>
</dbReference>